<dbReference type="EMBL" id="AP022595">
    <property type="protein sequence ID" value="BBY57950.1"/>
    <property type="molecule type" value="Genomic_DNA"/>
</dbReference>
<evidence type="ECO:0000313" key="2">
    <source>
        <dbReference type="EMBL" id="BBY57950.1"/>
    </source>
</evidence>
<proteinExistence type="predicted"/>
<accession>A0A7I7SN15</accession>
<dbReference type="AlphaFoldDB" id="A0A7I7SN15"/>
<feature type="coiled-coil region" evidence="1">
    <location>
        <begin position="124"/>
        <end position="158"/>
    </location>
</feature>
<dbReference type="KEGG" id="msar:MSAR_10860"/>
<gene>
    <name evidence="2" type="ORF">MSAR_10860</name>
</gene>
<reference evidence="2 3" key="1">
    <citation type="journal article" date="2019" name="Emerg. Microbes Infect.">
        <title>Comprehensive subspecies identification of 175 nontuberculous mycobacteria species based on 7547 genomic profiles.</title>
        <authorList>
            <person name="Matsumoto Y."/>
            <person name="Kinjo T."/>
            <person name="Motooka D."/>
            <person name="Nabeya D."/>
            <person name="Jung N."/>
            <person name="Uechi K."/>
            <person name="Horii T."/>
            <person name="Iida T."/>
            <person name="Fujita J."/>
            <person name="Nakamura S."/>
        </authorList>
    </citation>
    <scope>NUCLEOTIDE SEQUENCE [LARGE SCALE GENOMIC DNA]</scope>
    <source>
        <strain evidence="2 3">JCM 30395</strain>
    </source>
</reference>
<protein>
    <submittedName>
        <fullName evidence="2">Uncharacterized protein</fullName>
    </submittedName>
</protein>
<sequence>MASSDAHLQRQERESVGFALKRMSRQMERPDGQVGELRAVARAGESRMAILHDQLGRSQAELEAMSARFTEVASAIPDDIGFLGDRLSAILNAASVEADEIRGEARRMAELIRTDAEENAAGILAEAQLDYQRATKLREDVETQGEQALSEIAQLREQAARDAAETVAQARAKAEETLIAVQRQVDAQLSAASTKLDELNHVRAKVVAQLQHFYDTFTTLEQPWGEADSARTASLAPAPTTLDVWIHDGAHSSVEMDSAHHSLGDVG</sequence>
<evidence type="ECO:0000313" key="3">
    <source>
        <dbReference type="Proteomes" id="UP000466445"/>
    </source>
</evidence>
<keyword evidence="3" id="KW-1185">Reference proteome</keyword>
<name>A0A7I7SN15_9MYCO</name>
<organism evidence="2 3">
    <name type="scientific">Mycolicibacterium sarraceniae</name>
    <dbReference type="NCBI Taxonomy" id="1534348"/>
    <lineage>
        <taxon>Bacteria</taxon>
        <taxon>Bacillati</taxon>
        <taxon>Actinomycetota</taxon>
        <taxon>Actinomycetes</taxon>
        <taxon>Mycobacteriales</taxon>
        <taxon>Mycobacteriaceae</taxon>
        <taxon>Mycolicibacterium</taxon>
    </lineage>
</organism>
<dbReference type="Proteomes" id="UP000466445">
    <property type="component" value="Chromosome"/>
</dbReference>
<keyword evidence="1" id="KW-0175">Coiled coil</keyword>
<evidence type="ECO:0000256" key="1">
    <source>
        <dbReference type="SAM" id="Coils"/>
    </source>
</evidence>